<evidence type="ECO:0000256" key="5">
    <source>
        <dbReference type="ARBA" id="ARBA00023014"/>
    </source>
</evidence>
<keyword evidence="2" id="KW-0479">Metal-binding</keyword>
<dbReference type="PROSITE" id="PS00197">
    <property type="entry name" value="2FE2S_FER_1"/>
    <property type="match status" value="1"/>
</dbReference>
<feature type="domain" description="2Fe-2S ferredoxin-type" evidence="6">
    <location>
        <begin position="22"/>
        <end position="98"/>
    </location>
</feature>
<keyword evidence="5" id="KW-0411">Iron-sulfur</keyword>
<dbReference type="Pfam" id="PF00111">
    <property type="entry name" value="Fer2"/>
    <property type="match status" value="1"/>
</dbReference>
<evidence type="ECO:0000259" key="6">
    <source>
        <dbReference type="PROSITE" id="PS51085"/>
    </source>
</evidence>
<evidence type="ECO:0000256" key="1">
    <source>
        <dbReference type="ARBA" id="ARBA00022714"/>
    </source>
</evidence>
<keyword evidence="4" id="KW-0408">Iron</keyword>
<evidence type="ECO:0000313" key="8">
    <source>
        <dbReference type="Proteomes" id="UP001333996"/>
    </source>
</evidence>
<evidence type="ECO:0000256" key="4">
    <source>
        <dbReference type="ARBA" id="ARBA00023004"/>
    </source>
</evidence>
<evidence type="ECO:0000256" key="2">
    <source>
        <dbReference type="ARBA" id="ARBA00022723"/>
    </source>
</evidence>
<evidence type="ECO:0000313" key="7">
    <source>
        <dbReference type="EMBL" id="MED7824226.1"/>
    </source>
</evidence>
<dbReference type="PROSITE" id="PS51085">
    <property type="entry name" value="2FE2S_FER_2"/>
    <property type="match status" value="1"/>
</dbReference>
<evidence type="ECO:0000256" key="3">
    <source>
        <dbReference type="ARBA" id="ARBA00023002"/>
    </source>
</evidence>
<dbReference type="InterPro" id="IPR051452">
    <property type="entry name" value="Diverse_Oxidoreductases"/>
</dbReference>
<dbReference type="InterPro" id="IPR036884">
    <property type="entry name" value="2Fe-2S-bd_dom_sf"/>
</dbReference>
<dbReference type="InterPro" id="IPR006058">
    <property type="entry name" value="2Fe2S_fd_BS"/>
</dbReference>
<dbReference type="CDD" id="cd00207">
    <property type="entry name" value="fer2"/>
    <property type="match status" value="1"/>
</dbReference>
<proteinExistence type="predicted"/>
<sequence>MTAFQPGSIRAQFPSDTEETAVPVRLTANGQPVEFPVDPWRSLADVLRRKLGLPGTTVGCESGSCGTCTVLVDGAPVRACLMLAVQADGAAVETVESLAVGGKLNELQQAFQEHGALQCGFCTPGFLMLGTELLRREPAADRERIRECVAANLCRCTGYAGIVDAIASLAAPGPEGPASESSSMRGTA</sequence>
<gene>
    <name evidence="7" type="ORF">VXC91_20135</name>
</gene>
<accession>A0ABU7FJC0</accession>
<dbReference type="SUPFAM" id="SSF47741">
    <property type="entry name" value="CO dehydrogenase ISP C-domain like"/>
    <property type="match status" value="1"/>
</dbReference>
<dbReference type="InterPro" id="IPR001041">
    <property type="entry name" value="2Fe-2S_ferredoxin-type"/>
</dbReference>
<keyword evidence="3" id="KW-0560">Oxidoreductase</keyword>
<dbReference type="Gene3D" id="1.10.150.120">
    <property type="entry name" value="[2Fe-2S]-binding domain"/>
    <property type="match status" value="1"/>
</dbReference>
<keyword evidence="8" id="KW-1185">Reference proteome</keyword>
<protein>
    <submittedName>
        <fullName evidence="7">(2Fe-2S)-binding protein</fullName>
    </submittedName>
</protein>
<comment type="caution">
    <text evidence="7">The sequence shown here is derived from an EMBL/GenBank/DDBJ whole genome shotgun (WGS) entry which is preliminary data.</text>
</comment>
<dbReference type="PANTHER" id="PTHR44379">
    <property type="entry name" value="OXIDOREDUCTASE WITH IRON-SULFUR SUBUNIT"/>
    <property type="match status" value="1"/>
</dbReference>
<keyword evidence="1" id="KW-0001">2Fe-2S</keyword>
<reference evidence="7" key="1">
    <citation type="submission" date="2024-01" db="EMBL/GenBank/DDBJ databases">
        <title>First draft genome sequence data of TA4-1, the type strain of Gram-positive actinobacterium Streptomyces chiangmaiensis.</title>
        <authorList>
            <person name="Yasawong M."/>
            <person name="Nantapong N."/>
        </authorList>
    </citation>
    <scope>NUCLEOTIDE SEQUENCE</scope>
    <source>
        <strain evidence="7">TA4-1</strain>
    </source>
</reference>
<dbReference type="Proteomes" id="UP001333996">
    <property type="component" value="Unassembled WGS sequence"/>
</dbReference>
<dbReference type="SUPFAM" id="SSF54292">
    <property type="entry name" value="2Fe-2S ferredoxin-like"/>
    <property type="match status" value="1"/>
</dbReference>
<dbReference type="InterPro" id="IPR036010">
    <property type="entry name" value="2Fe-2S_ferredoxin-like_sf"/>
</dbReference>
<name>A0ABU7FJC0_9ACTN</name>
<dbReference type="EMBL" id="JAYWVC010000065">
    <property type="protein sequence ID" value="MED7824226.1"/>
    <property type="molecule type" value="Genomic_DNA"/>
</dbReference>
<dbReference type="PANTHER" id="PTHR44379:SF8">
    <property type="entry name" value="XANTHINE DEHYDROGENASE IRON-SULFUR-BINDING SUBUNIT XDHC-RELATED"/>
    <property type="match status" value="1"/>
</dbReference>
<dbReference type="RefSeq" id="WP_329508675.1">
    <property type="nucleotide sequence ID" value="NZ_BAAAYZ010000290.1"/>
</dbReference>
<dbReference type="InterPro" id="IPR012675">
    <property type="entry name" value="Beta-grasp_dom_sf"/>
</dbReference>
<organism evidence="7 8">
    <name type="scientific">Streptomyces chiangmaiensis</name>
    <dbReference type="NCBI Taxonomy" id="766497"/>
    <lineage>
        <taxon>Bacteria</taxon>
        <taxon>Bacillati</taxon>
        <taxon>Actinomycetota</taxon>
        <taxon>Actinomycetes</taxon>
        <taxon>Kitasatosporales</taxon>
        <taxon>Streptomycetaceae</taxon>
        <taxon>Streptomyces</taxon>
    </lineage>
</organism>
<dbReference type="Gene3D" id="3.10.20.30">
    <property type="match status" value="1"/>
</dbReference>
<dbReference type="InterPro" id="IPR002888">
    <property type="entry name" value="2Fe-2S-bd"/>
</dbReference>
<dbReference type="Pfam" id="PF01799">
    <property type="entry name" value="Fer2_2"/>
    <property type="match status" value="1"/>
</dbReference>